<dbReference type="Pfam" id="PF01084">
    <property type="entry name" value="Ribosomal_S18"/>
    <property type="match status" value="1"/>
</dbReference>
<comment type="similarity">
    <text evidence="1">Belongs to the bacterial ribosomal protein bS18 family.</text>
</comment>
<dbReference type="GO" id="GO:0003735">
    <property type="term" value="F:structural constituent of ribosome"/>
    <property type="evidence" value="ECO:0007669"/>
    <property type="project" value="InterPro"/>
</dbReference>
<comment type="caution">
    <text evidence="4">The sequence shown here is derived from an EMBL/GenBank/DDBJ whole genome shotgun (WGS) entry which is preliminary data.</text>
</comment>
<keyword evidence="5" id="KW-1185">Reference proteome</keyword>
<dbReference type="InterPro" id="IPR036870">
    <property type="entry name" value="Ribosomal_bS18_sf"/>
</dbReference>
<sequence>MAMASNVRFFGSARIYYRGRNVFLGNHLNAAGVAKALCSTSTGINNTNNISSEGSPDAPGLVTWKSSKAEQILVEKSEKDMPIEMPNPYEREKVCCILCKYNINLNFKNVRLLSQFVSPYTGKLYGRNITRLCRRQQEELEQQIRKSIAAGYMAAKMKSLDFLKDPKLFDPSNPVRPHNY</sequence>
<organism evidence="4 5">
    <name type="scientific">Cherax quadricarinatus</name>
    <name type="common">Australian red claw crayfish</name>
    <dbReference type="NCBI Taxonomy" id="27406"/>
    <lineage>
        <taxon>Eukaryota</taxon>
        <taxon>Metazoa</taxon>
        <taxon>Ecdysozoa</taxon>
        <taxon>Arthropoda</taxon>
        <taxon>Crustacea</taxon>
        <taxon>Multicrustacea</taxon>
        <taxon>Malacostraca</taxon>
        <taxon>Eumalacostraca</taxon>
        <taxon>Eucarida</taxon>
        <taxon>Decapoda</taxon>
        <taxon>Pleocyemata</taxon>
        <taxon>Astacidea</taxon>
        <taxon>Parastacoidea</taxon>
        <taxon>Parastacidae</taxon>
        <taxon>Cherax</taxon>
    </lineage>
</organism>
<name>A0AAW0YBG4_CHEQU</name>
<keyword evidence="2" id="KW-0689">Ribosomal protein</keyword>
<evidence type="ECO:0000313" key="4">
    <source>
        <dbReference type="EMBL" id="KAK8754110.1"/>
    </source>
</evidence>
<dbReference type="SUPFAM" id="SSF46911">
    <property type="entry name" value="Ribosomal protein S18"/>
    <property type="match status" value="1"/>
</dbReference>
<protein>
    <recommendedName>
        <fullName evidence="6">28S ribosomal protein S18c, mitochondrial</fullName>
    </recommendedName>
</protein>
<dbReference type="AlphaFoldDB" id="A0AAW0YBG4"/>
<evidence type="ECO:0000256" key="3">
    <source>
        <dbReference type="ARBA" id="ARBA00023274"/>
    </source>
</evidence>
<dbReference type="PANTHER" id="PTHR13479:SF40">
    <property type="entry name" value="SMALL RIBOSOMAL SUBUNIT PROTEIN BS18M"/>
    <property type="match status" value="1"/>
</dbReference>
<dbReference type="GO" id="GO:0032543">
    <property type="term" value="P:mitochondrial translation"/>
    <property type="evidence" value="ECO:0007669"/>
    <property type="project" value="TreeGrafter"/>
</dbReference>
<dbReference type="InterPro" id="IPR001648">
    <property type="entry name" value="Ribosomal_bS18"/>
</dbReference>
<dbReference type="PANTHER" id="PTHR13479">
    <property type="entry name" value="30S RIBOSOMAL PROTEIN S18"/>
    <property type="match status" value="1"/>
</dbReference>
<dbReference type="Gene3D" id="4.10.640.10">
    <property type="entry name" value="Ribosomal protein S18"/>
    <property type="match status" value="1"/>
</dbReference>
<evidence type="ECO:0008006" key="6">
    <source>
        <dbReference type="Google" id="ProtNLM"/>
    </source>
</evidence>
<dbReference type="GO" id="GO:0005763">
    <property type="term" value="C:mitochondrial small ribosomal subunit"/>
    <property type="evidence" value="ECO:0007669"/>
    <property type="project" value="TreeGrafter"/>
</dbReference>
<dbReference type="GO" id="GO:0070181">
    <property type="term" value="F:small ribosomal subunit rRNA binding"/>
    <property type="evidence" value="ECO:0007669"/>
    <property type="project" value="TreeGrafter"/>
</dbReference>
<evidence type="ECO:0000256" key="1">
    <source>
        <dbReference type="ARBA" id="ARBA00005589"/>
    </source>
</evidence>
<dbReference type="EMBL" id="JARKIK010000001">
    <property type="protein sequence ID" value="KAK8754110.1"/>
    <property type="molecule type" value="Genomic_DNA"/>
</dbReference>
<evidence type="ECO:0000313" key="5">
    <source>
        <dbReference type="Proteomes" id="UP001445076"/>
    </source>
</evidence>
<reference evidence="4 5" key="1">
    <citation type="journal article" date="2024" name="BMC Genomics">
        <title>Genome assembly of redclaw crayfish (Cherax quadricarinatus) provides insights into its immune adaptation and hypoxia tolerance.</title>
        <authorList>
            <person name="Liu Z."/>
            <person name="Zheng J."/>
            <person name="Li H."/>
            <person name="Fang K."/>
            <person name="Wang S."/>
            <person name="He J."/>
            <person name="Zhou D."/>
            <person name="Weng S."/>
            <person name="Chi M."/>
            <person name="Gu Z."/>
            <person name="He J."/>
            <person name="Li F."/>
            <person name="Wang M."/>
        </authorList>
    </citation>
    <scope>NUCLEOTIDE SEQUENCE [LARGE SCALE GENOMIC DNA]</scope>
    <source>
        <strain evidence="4">ZL_2023a</strain>
    </source>
</reference>
<accession>A0AAW0YBG4</accession>
<dbReference type="Proteomes" id="UP001445076">
    <property type="component" value="Unassembled WGS sequence"/>
</dbReference>
<gene>
    <name evidence="4" type="ORF">OTU49_010951</name>
</gene>
<proteinExistence type="inferred from homology"/>
<keyword evidence="3" id="KW-0687">Ribonucleoprotein</keyword>
<evidence type="ECO:0000256" key="2">
    <source>
        <dbReference type="ARBA" id="ARBA00022980"/>
    </source>
</evidence>